<dbReference type="Gene3D" id="3.40.50.720">
    <property type="entry name" value="NAD(P)-binding Rossmann-like Domain"/>
    <property type="match status" value="1"/>
</dbReference>
<evidence type="ECO:0000313" key="3">
    <source>
        <dbReference type="Proteomes" id="UP000294360"/>
    </source>
</evidence>
<accession>A0A4U8Z1X3</accession>
<evidence type="ECO:0000313" key="2">
    <source>
        <dbReference type="EMBL" id="VFU09311.1"/>
    </source>
</evidence>
<dbReference type="Gene3D" id="6.20.50.110">
    <property type="entry name" value="Methyltransferase, zinc-binding domain"/>
    <property type="match status" value="1"/>
</dbReference>
<dbReference type="InterPro" id="IPR029063">
    <property type="entry name" value="SAM-dependent_MTases_sf"/>
</dbReference>
<dbReference type="OrthoDB" id="9815644at2"/>
<dbReference type="CDD" id="cd02440">
    <property type="entry name" value="AdoMet_MTases"/>
    <property type="match status" value="1"/>
</dbReference>
<dbReference type="KEGG" id="mtun:MTUNDRAET4_2424"/>
<protein>
    <submittedName>
        <fullName evidence="2">Putative sugar nucleotide processing enzyme,similar to NDP-hexose methyltransferase protein</fullName>
    </submittedName>
</protein>
<dbReference type="InterPro" id="IPR013691">
    <property type="entry name" value="MeTrfase_14"/>
</dbReference>
<reference evidence="2 3" key="1">
    <citation type="submission" date="2019-03" db="EMBL/GenBank/DDBJ databases">
        <authorList>
            <person name="Kox A.R. M."/>
        </authorList>
    </citation>
    <scope>NUCLEOTIDE SEQUENCE [LARGE SCALE GENOMIC DNA]</scope>
    <source>
        <strain evidence="2">MTUNDRAET4 annotated genome</strain>
    </source>
</reference>
<dbReference type="Proteomes" id="UP000294360">
    <property type="component" value="Chromosome"/>
</dbReference>
<dbReference type="AlphaFoldDB" id="A0A4U8Z1X3"/>
<dbReference type="Pfam" id="PF13489">
    <property type="entry name" value="Methyltransf_23"/>
    <property type="match status" value="1"/>
</dbReference>
<proteinExistence type="predicted"/>
<keyword evidence="2" id="KW-0489">Methyltransferase</keyword>
<dbReference type="PANTHER" id="PTHR43861">
    <property type="entry name" value="TRANS-ACONITATE 2-METHYLTRANSFERASE-RELATED"/>
    <property type="match status" value="1"/>
</dbReference>
<gene>
    <name evidence="2" type="ORF">MTUNDRAET4_2424</name>
</gene>
<dbReference type="RefSeq" id="WP_134489612.1">
    <property type="nucleotide sequence ID" value="NZ_CP139089.1"/>
</dbReference>
<evidence type="ECO:0000259" key="1">
    <source>
        <dbReference type="Pfam" id="PF08484"/>
    </source>
</evidence>
<organism evidence="2 3">
    <name type="scientific">Methylocella tundrae</name>
    <dbReference type="NCBI Taxonomy" id="227605"/>
    <lineage>
        <taxon>Bacteria</taxon>
        <taxon>Pseudomonadati</taxon>
        <taxon>Pseudomonadota</taxon>
        <taxon>Alphaproteobacteria</taxon>
        <taxon>Hyphomicrobiales</taxon>
        <taxon>Beijerinckiaceae</taxon>
        <taxon>Methylocella</taxon>
    </lineage>
</organism>
<dbReference type="GO" id="GO:0008168">
    <property type="term" value="F:methyltransferase activity"/>
    <property type="evidence" value="ECO:0007669"/>
    <property type="project" value="UniProtKB-KW"/>
</dbReference>
<dbReference type="GO" id="GO:0032259">
    <property type="term" value="P:methylation"/>
    <property type="evidence" value="ECO:0007669"/>
    <property type="project" value="UniProtKB-KW"/>
</dbReference>
<dbReference type="EMBL" id="LR536450">
    <property type="protein sequence ID" value="VFU09311.1"/>
    <property type="molecule type" value="Genomic_DNA"/>
</dbReference>
<dbReference type="Gene3D" id="3.40.50.150">
    <property type="entry name" value="Vaccinia Virus protein VP39"/>
    <property type="match status" value="1"/>
</dbReference>
<dbReference type="Pfam" id="PF08484">
    <property type="entry name" value="Methyltransf_14"/>
    <property type="match status" value="1"/>
</dbReference>
<feature type="domain" description="C-methyltransferase" evidence="1">
    <location>
        <begin position="308"/>
        <end position="386"/>
    </location>
</feature>
<dbReference type="InterPro" id="IPR038576">
    <property type="entry name" value="Methyltransf_Zn-bd_dom_put_sf"/>
</dbReference>
<keyword evidence="2" id="KW-0808">Transferase</keyword>
<sequence>MDQSSASATPDYTLREARSDCPLCGSRDLFEMLSFETPVMCNVLFSERQTARDADRGRLTLAYCQRCSHVFNSTFEEDKVCYTPNYNSSLEHSAHFRAFAAALAERLNRSYKLLGKTVVEIGCGKGEFLDRLCGVADAQGVGFDTSADDRRMPNTSNVRFIRDYFNETYTDVRPDLLIGRHVLEHIAEPVQFLESLRRHPSIKPDTIFYFEMPNGLYTFRDHGIWDLIYEHVSYFTEASLSMAFERAGFELLDVGTSFSEQYIYVEARPSPSRTSDIVRNHEGIKRLMQSFGEIYQQKIKRWAQFVSRHDARETVVWGAGSKGITFVNAVPGAEQLRALVDLNPRKQGRFAPLHGTPVVCPDDLSTEQPKSIIIMNPVYCDEISRVVAACAPTAELVLA</sequence>
<dbReference type="SUPFAM" id="SSF53335">
    <property type="entry name" value="S-adenosyl-L-methionine-dependent methyltransferases"/>
    <property type="match status" value="1"/>
</dbReference>
<name>A0A4U8Z1X3_METTU</name>